<dbReference type="NCBIfam" id="NF008528">
    <property type="entry name" value="PRK11463.1-2"/>
    <property type="match status" value="1"/>
</dbReference>
<protein>
    <submittedName>
        <fullName evidence="2">FxsA family protein</fullName>
    </submittedName>
</protein>
<dbReference type="GO" id="GO:0016020">
    <property type="term" value="C:membrane"/>
    <property type="evidence" value="ECO:0007669"/>
    <property type="project" value="InterPro"/>
</dbReference>
<evidence type="ECO:0000313" key="2">
    <source>
        <dbReference type="EMBL" id="RTE09245.1"/>
    </source>
</evidence>
<dbReference type="Proteomes" id="UP000276128">
    <property type="component" value="Unassembled WGS sequence"/>
</dbReference>
<dbReference type="PANTHER" id="PTHR35335">
    <property type="entry name" value="UPF0716 PROTEIN FXSA"/>
    <property type="match status" value="1"/>
</dbReference>
<feature type="transmembrane region" description="Helical" evidence="1">
    <location>
        <begin position="27"/>
        <end position="47"/>
    </location>
</feature>
<keyword evidence="1" id="KW-0812">Transmembrane</keyword>
<gene>
    <name evidence="2" type="ORF">EJQ19_12750</name>
</gene>
<feature type="transmembrane region" description="Helical" evidence="1">
    <location>
        <begin position="72"/>
        <end position="91"/>
    </location>
</feature>
<evidence type="ECO:0000256" key="1">
    <source>
        <dbReference type="SAM" id="Phobius"/>
    </source>
</evidence>
<dbReference type="Pfam" id="PF04186">
    <property type="entry name" value="FxsA"/>
    <property type="match status" value="1"/>
</dbReference>
<reference evidence="2 3" key="1">
    <citation type="submission" date="2018-12" db="EMBL/GenBank/DDBJ databases">
        <title>Bacillus ochoae sp. nov., Paenibacillus whitsoniae sp. nov., Paenibacillus spiritus sp. nov. Isolated from the Mars Exploration Rover during spacecraft assembly.</title>
        <authorList>
            <person name="Seuylemezian A."/>
            <person name="Vaishampayan P."/>
        </authorList>
    </citation>
    <scope>NUCLEOTIDE SEQUENCE [LARGE SCALE GENOMIC DNA]</scope>
    <source>
        <strain evidence="2 3">MER 54</strain>
    </source>
</reference>
<dbReference type="EMBL" id="RXHU01000034">
    <property type="protein sequence ID" value="RTE09245.1"/>
    <property type="molecule type" value="Genomic_DNA"/>
</dbReference>
<keyword evidence="1" id="KW-0472">Membrane</keyword>
<dbReference type="RefSeq" id="WP_126141609.1">
    <property type="nucleotide sequence ID" value="NZ_RXHU01000034.1"/>
</dbReference>
<dbReference type="PANTHER" id="PTHR35335:SF1">
    <property type="entry name" value="UPF0716 PROTEIN FXSA"/>
    <property type="match status" value="1"/>
</dbReference>
<dbReference type="InterPro" id="IPR007313">
    <property type="entry name" value="FxsA"/>
</dbReference>
<dbReference type="OrthoDB" id="9792788at2"/>
<dbReference type="AlphaFoldDB" id="A0A3S0IBB8"/>
<accession>A0A3S0IBB8</accession>
<feature type="transmembrane region" description="Helical" evidence="1">
    <location>
        <begin position="103"/>
        <end position="121"/>
    </location>
</feature>
<evidence type="ECO:0000313" key="3">
    <source>
        <dbReference type="Proteomes" id="UP000276128"/>
    </source>
</evidence>
<proteinExistence type="predicted"/>
<comment type="caution">
    <text evidence="2">The sequence shown here is derived from an EMBL/GenBank/DDBJ whole genome shotgun (WGS) entry which is preliminary data.</text>
</comment>
<keyword evidence="3" id="KW-1185">Reference proteome</keyword>
<name>A0A3S0IBB8_9BACL</name>
<keyword evidence="1" id="KW-1133">Transmembrane helix</keyword>
<sequence length="131" mass="14657">MFRIILAILIGIPIVELIVLFALGHAIGGWTTFALIIVSGVLGAFFAKREGRKVLEYAKFEWSQGQLPTRHIMDAICIFLGGILLITPGFLTDIVGFLLVFPYTRPIFKALLLALITRMISKGNMQIIRRR</sequence>
<organism evidence="2 3">
    <name type="scientific">Paenibacillus whitsoniae</name>
    <dbReference type="NCBI Taxonomy" id="2496558"/>
    <lineage>
        <taxon>Bacteria</taxon>
        <taxon>Bacillati</taxon>
        <taxon>Bacillota</taxon>
        <taxon>Bacilli</taxon>
        <taxon>Bacillales</taxon>
        <taxon>Paenibacillaceae</taxon>
        <taxon>Paenibacillus</taxon>
    </lineage>
</organism>